<proteinExistence type="predicted"/>
<name>A0A160DET5_9CAUD</name>
<dbReference type="RefSeq" id="YP_009274451.1">
    <property type="nucleotide sequence ID" value="NC_030917.1"/>
</dbReference>
<evidence type="ECO:0000313" key="1">
    <source>
        <dbReference type="EMBL" id="ANA86369.1"/>
    </source>
</evidence>
<gene>
    <name evidence="1" type="primary">34</name>
    <name evidence="1" type="ORF">PBI_ONEUP_34</name>
</gene>
<dbReference type="EMBL" id="KU998245">
    <property type="protein sequence ID" value="ANA86369.1"/>
    <property type="molecule type" value="Genomic_DNA"/>
</dbReference>
<reference evidence="2" key="1">
    <citation type="submission" date="2016-03" db="EMBL/GenBank/DDBJ databases">
        <authorList>
            <person name="Ploux O."/>
        </authorList>
    </citation>
    <scope>NUCLEOTIDE SEQUENCE [LARGE SCALE GENOMIC DNA]</scope>
</reference>
<evidence type="ECO:0000313" key="2">
    <source>
        <dbReference type="Proteomes" id="UP000204609"/>
    </source>
</evidence>
<dbReference type="GeneID" id="28800492"/>
<accession>A0A160DET5</accession>
<dbReference type="Proteomes" id="UP000204609">
    <property type="component" value="Segment"/>
</dbReference>
<dbReference type="OrthoDB" id="17215at10239"/>
<sequence length="154" mass="17164">MTPDDIDAELLYLEYLSDLGYTDTAIPEWNDFAAAEANGEYFAGWEDILPIIVVNRLPAGGVDDEGLTDEAMLAIVCIGRDRKEAWDTHRKVQKKVLNGGNPYEIVQKNEDGDVLGTVLIEPTRAVEAGSLEPDFDPDNRFVEATYWAPISLRF</sequence>
<dbReference type="KEGG" id="vg:28800492"/>
<protein>
    <submittedName>
        <fullName evidence="1">Tail terminator</fullName>
    </submittedName>
</protein>
<organism evidence="1 2">
    <name type="scientific">Gordonia phage OneUp</name>
    <dbReference type="NCBI Taxonomy" id="1838074"/>
    <lineage>
        <taxon>Viruses</taxon>
        <taxon>Duplodnaviria</taxon>
        <taxon>Heunggongvirae</taxon>
        <taxon>Uroviricota</taxon>
        <taxon>Caudoviricetes</taxon>
        <taxon>Oneupvirus</taxon>
        <taxon>Oneupvirus oneup</taxon>
    </lineage>
</organism>
<keyword evidence="2" id="KW-1185">Reference proteome</keyword>